<evidence type="ECO:0000313" key="2">
    <source>
        <dbReference type="Proteomes" id="UP000229026"/>
    </source>
</evidence>
<dbReference type="EMBL" id="PFWH01000040">
    <property type="protein sequence ID" value="PJA63401.1"/>
    <property type="molecule type" value="Genomic_DNA"/>
</dbReference>
<comment type="caution">
    <text evidence="1">The sequence shown here is derived from an EMBL/GenBank/DDBJ whole genome shotgun (WGS) entry which is preliminary data.</text>
</comment>
<reference evidence="2" key="1">
    <citation type="submission" date="2017-09" db="EMBL/GenBank/DDBJ databases">
        <title>Depth-based differentiation of microbial function through sediment-hosted aquifers and enrichment of novel symbionts in the deep terrestrial subsurface.</title>
        <authorList>
            <person name="Probst A.J."/>
            <person name="Ladd B."/>
            <person name="Jarett J.K."/>
            <person name="Geller-Mcgrath D.E."/>
            <person name="Sieber C.M.K."/>
            <person name="Emerson J.B."/>
            <person name="Anantharaman K."/>
            <person name="Thomas B.C."/>
            <person name="Malmstrom R."/>
            <person name="Stieglmeier M."/>
            <person name="Klingl A."/>
            <person name="Woyke T."/>
            <person name="Ryan C.M."/>
            <person name="Banfield J.F."/>
        </authorList>
    </citation>
    <scope>NUCLEOTIDE SEQUENCE [LARGE SCALE GENOMIC DNA]</scope>
</reference>
<dbReference type="GO" id="GO:0050485">
    <property type="term" value="F:oxidoreductase activity, acting on X-H and Y-H to form an X-Y bond, with a disulfide as acceptor"/>
    <property type="evidence" value="ECO:0007669"/>
    <property type="project" value="InterPro"/>
</dbReference>
<proteinExistence type="predicted"/>
<sequence length="421" mass="46023">MLTGLKMQNVYVDDVRFGKTGICCSGAEKILSFDPKSLIKSLKQDEPRIADVRVEIARPGESTRIICVKDVISPRLRIKQGSSVARVRAFKNIVVVTCGKIVAYQEGIIDMSGPGADYTPFSKTINIVLDIEVVDGLTRHEHEEVMRSAGLRVAVMLGEISSWVERPDEEKNYVFAPHSSKLGHLPRVVYLYMLLSQGLLHDNYVFCRNAREKDFLPLIVSPPDVLYGAIVSGNCVSACDKTVTWLHQNNPVVLELLKRHGKDLNFVGVVLTNELTDLAGKKASAQKAIELVKKLGAERVVITEEGFGNPEADLMMLIRGLEQAGIKTVAITDEYAGSDGASQSLADTTPEAKMIISVGNANELIVLPPMEKIIGPIQDLTKLAGAYPQSLREDGSLEIELQGIIGATNQLGWSKLTCKEV</sequence>
<dbReference type="InterPro" id="IPR015417">
    <property type="entry name" value="Gly_reductase_pB_sua/b"/>
</dbReference>
<gene>
    <name evidence="1" type="ORF">CO161_01210</name>
</gene>
<dbReference type="AlphaFoldDB" id="A0A2M7YK98"/>
<evidence type="ECO:0000313" key="1">
    <source>
        <dbReference type="EMBL" id="PJA63401.1"/>
    </source>
</evidence>
<protein>
    <submittedName>
        <fullName evidence="1">Beta-aspartyl-peptidase</fullName>
    </submittedName>
</protein>
<dbReference type="Pfam" id="PF09338">
    <property type="entry name" value="Gly_reductase"/>
    <property type="match status" value="1"/>
</dbReference>
<dbReference type="Proteomes" id="UP000229026">
    <property type="component" value="Unassembled WGS sequence"/>
</dbReference>
<organism evidence="1 2">
    <name type="scientific">Candidatus Portnoybacteria bacterium CG_4_9_14_3_um_filter_44_9</name>
    <dbReference type="NCBI Taxonomy" id="1974806"/>
    <lineage>
        <taxon>Bacteria</taxon>
        <taxon>Candidatus Portnoyibacteriota</taxon>
    </lineage>
</organism>
<name>A0A2M7YK98_9BACT</name>
<accession>A0A2M7YK98</accession>